<feature type="compositionally biased region" description="Basic and acidic residues" evidence="1">
    <location>
        <begin position="16"/>
        <end position="27"/>
    </location>
</feature>
<feature type="region of interest" description="Disordered" evidence="1">
    <location>
        <begin position="49"/>
        <end position="73"/>
    </location>
</feature>
<protein>
    <submittedName>
        <fullName evidence="2">Uncharacterized protein</fullName>
    </submittedName>
</protein>
<dbReference type="AlphaFoldDB" id="A0A7R9K3G8"/>
<dbReference type="EMBL" id="OE842176">
    <property type="protein sequence ID" value="CAD7598847.1"/>
    <property type="molecule type" value="Genomic_DNA"/>
</dbReference>
<organism evidence="2">
    <name type="scientific">Timema genevievae</name>
    <name type="common">Walking stick</name>
    <dbReference type="NCBI Taxonomy" id="629358"/>
    <lineage>
        <taxon>Eukaryota</taxon>
        <taxon>Metazoa</taxon>
        <taxon>Ecdysozoa</taxon>
        <taxon>Arthropoda</taxon>
        <taxon>Hexapoda</taxon>
        <taxon>Insecta</taxon>
        <taxon>Pterygota</taxon>
        <taxon>Neoptera</taxon>
        <taxon>Polyneoptera</taxon>
        <taxon>Phasmatodea</taxon>
        <taxon>Timematodea</taxon>
        <taxon>Timematoidea</taxon>
        <taxon>Timematidae</taxon>
        <taxon>Timema</taxon>
    </lineage>
</organism>
<evidence type="ECO:0000256" key="1">
    <source>
        <dbReference type="SAM" id="MobiDB-lite"/>
    </source>
</evidence>
<evidence type="ECO:0000313" key="2">
    <source>
        <dbReference type="EMBL" id="CAD7598847.1"/>
    </source>
</evidence>
<dbReference type="Pfam" id="PF16062">
    <property type="entry name" value="MavL-like"/>
    <property type="match status" value="1"/>
</dbReference>
<dbReference type="Gene3D" id="1.20.5.300">
    <property type="match status" value="1"/>
</dbReference>
<proteinExistence type="predicted"/>
<gene>
    <name evidence="2" type="ORF">TGEB3V08_LOCUS7207</name>
</gene>
<reference evidence="2" key="1">
    <citation type="submission" date="2020-11" db="EMBL/GenBank/DDBJ databases">
        <authorList>
            <person name="Tran Van P."/>
        </authorList>
    </citation>
    <scope>NUCLEOTIDE SEQUENCE</scope>
</reference>
<name>A0A7R9K3G8_TIMGE</name>
<dbReference type="InterPro" id="IPR032063">
    <property type="entry name" value="MavL-like"/>
</dbReference>
<accession>A0A7R9K3G8</accession>
<sequence>MAETCKEAGQIQQGARDTKAEAEELRDEASALAGRVAVTGNKVKELEEKAAGDKDLTTQAKDKVGQAKSDADEATKQVEKALQEVQEIMKELNDLPNTDNEEALNQLERRLNAAEDELRQANLDQRLQSLREARNLQTQSMKNYDEELKYLRQEVENIEDINESLPEGCWKRMAALELVQSNFAPRLCHRQRYNRSVATLFLYAPEIFWSSRTQKGCQPLVSGFTLALEWTADDKEIEVRFQLGVLREGELSMENVERYVNSADIAVHPWNIGLYKEVLEYLSKYGQEATRAFYSKMNIEAFIRIMSMCRCKYAYGREERFASADGAKGREFSRYSATQNESMYYLRNYEVVLYGLIGASSLTKFINRGERKNMGILRRDGHIVQEGAIVGLVGPNLRYPGKGDMAVL</sequence>
<dbReference type="SUPFAM" id="SSF57997">
    <property type="entry name" value="Tropomyosin"/>
    <property type="match status" value="1"/>
</dbReference>
<feature type="region of interest" description="Disordered" evidence="1">
    <location>
        <begin position="1"/>
        <end position="27"/>
    </location>
</feature>